<dbReference type="EMBL" id="JXSQ01000002">
    <property type="protein sequence ID" value="KIP53575.1"/>
    <property type="molecule type" value="Genomic_DNA"/>
</dbReference>
<name>A0A0D0H8S2_9MICO</name>
<organism evidence="2 3">
    <name type="scientific">Leucobacter komagatae</name>
    <dbReference type="NCBI Taxonomy" id="55969"/>
    <lineage>
        <taxon>Bacteria</taxon>
        <taxon>Bacillati</taxon>
        <taxon>Actinomycetota</taxon>
        <taxon>Actinomycetes</taxon>
        <taxon>Micrococcales</taxon>
        <taxon>Microbacteriaceae</taxon>
        <taxon>Leucobacter</taxon>
    </lineage>
</organism>
<proteinExistence type="predicted"/>
<gene>
    <name evidence="2" type="ORF">SD72_02640</name>
</gene>
<dbReference type="InterPro" id="IPR051604">
    <property type="entry name" value="Ergot_Alk_Oxidoreductase"/>
</dbReference>
<dbReference type="PANTHER" id="PTHR43162">
    <property type="match status" value="1"/>
</dbReference>
<dbReference type="Gene3D" id="3.40.50.720">
    <property type="entry name" value="NAD(P)-binding Rossmann-like Domain"/>
    <property type="match status" value="1"/>
</dbReference>
<dbReference type="Pfam" id="PF05368">
    <property type="entry name" value="NmrA"/>
    <property type="match status" value="1"/>
</dbReference>
<keyword evidence="3" id="KW-1185">Reference proteome</keyword>
<reference evidence="2 3" key="1">
    <citation type="submission" date="2015-01" db="EMBL/GenBank/DDBJ databases">
        <title>Draft genome sequence of Leucobacter komagatae strain VKM ST2845.</title>
        <authorList>
            <person name="Karlyshev A.V."/>
            <person name="Kudryashova E.B."/>
        </authorList>
    </citation>
    <scope>NUCLEOTIDE SEQUENCE [LARGE SCALE GENOMIC DNA]</scope>
    <source>
        <strain evidence="2 3">VKM ST2845</strain>
    </source>
</reference>
<dbReference type="PANTHER" id="PTHR43162:SF1">
    <property type="entry name" value="PRESTALK A DIFFERENTIATION PROTEIN A"/>
    <property type="match status" value="1"/>
</dbReference>
<protein>
    <recommendedName>
        <fullName evidence="1">NmrA-like domain-containing protein</fullName>
    </recommendedName>
</protein>
<dbReference type="InterPro" id="IPR036291">
    <property type="entry name" value="NAD(P)-bd_dom_sf"/>
</dbReference>
<evidence type="ECO:0000313" key="2">
    <source>
        <dbReference type="EMBL" id="KIP53575.1"/>
    </source>
</evidence>
<feature type="domain" description="NmrA-like" evidence="1">
    <location>
        <begin position="3"/>
        <end position="97"/>
    </location>
</feature>
<comment type="caution">
    <text evidence="2">The sequence shown here is derived from an EMBL/GenBank/DDBJ whole genome shotgun (WGS) entry which is preliminary data.</text>
</comment>
<dbReference type="SUPFAM" id="SSF51735">
    <property type="entry name" value="NAD(P)-binding Rossmann-fold domains"/>
    <property type="match status" value="1"/>
</dbReference>
<dbReference type="InterPro" id="IPR008030">
    <property type="entry name" value="NmrA-like"/>
</dbReference>
<sequence length="278" mass="29920">MTTVLVTGATGTIGRHFAQHLLAMGASVRCLTRDRNRADLPSGVEIAEGDLRDPGSLGPACEGVDAAHLITFAGDDYAPIEDGEAIVSSLAQAGATRVTLLVGDSEESPLERAAKRSDLEWTALIPVEFMANMLDWAAGARLGRVEEGFADVPSTVVHESDVASVAAHVLLRGGEHEQALWITGPEALTVRERVRIIAEATGNPLTLIALSEAEVQRRWREYGYSEDDISYMTGVKTEPPLASTVPTDTVHRVTGRAPHTFSAWAEEHVREFMPASRD</sequence>
<dbReference type="AlphaFoldDB" id="A0A0D0H8S2"/>
<dbReference type="Proteomes" id="UP000032120">
    <property type="component" value="Unassembled WGS sequence"/>
</dbReference>
<dbReference type="OrthoDB" id="5180065at2"/>
<accession>A0A0D0H8S2</accession>
<evidence type="ECO:0000259" key="1">
    <source>
        <dbReference type="Pfam" id="PF05368"/>
    </source>
</evidence>
<evidence type="ECO:0000313" key="3">
    <source>
        <dbReference type="Proteomes" id="UP000032120"/>
    </source>
</evidence>
<dbReference type="RefSeq" id="WP_042542856.1">
    <property type="nucleotide sequence ID" value="NZ_JXSQ01000002.1"/>
</dbReference>